<gene>
    <name evidence="2" type="ORF">K6753_03935</name>
</gene>
<comment type="caution">
    <text evidence="2">The sequence shown here is derived from an EMBL/GenBank/DDBJ whole genome shotgun (WGS) entry which is preliminary data.</text>
</comment>
<protein>
    <submittedName>
        <fullName evidence="2">Class I SAM-dependent methyltransferase</fullName>
    </submittedName>
</protein>
<keyword evidence="2" id="KW-0808">Transferase</keyword>
<dbReference type="SUPFAM" id="SSF53335">
    <property type="entry name" value="S-adenosyl-L-methionine-dependent methyltransferases"/>
    <property type="match status" value="1"/>
</dbReference>
<evidence type="ECO:0000313" key="2">
    <source>
        <dbReference type="EMBL" id="MBZ4038677.1"/>
    </source>
</evidence>
<evidence type="ECO:0000313" key="3">
    <source>
        <dbReference type="Proteomes" id="UP001430954"/>
    </source>
</evidence>
<dbReference type="GO" id="GO:0008168">
    <property type="term" value="F:methyltransferase activity"/>
    <property type="evidence" value="ECO:0007669"/>
    <property type="project" value="UniProtKB-KW"/>
</dbReference>
<dbReference type="Pfam" id="PF08241">
    <property type="entry name" value="Methyltransf_11"/>
    <property type="match status" value="1"/>
</dbReference>
<accession>A0ABS7T474</accession>
<dbReference type="InterPro" id="IPR013216">
    <property type="entry name" value="Methyltransf_11"/>
</dbReference>
<sequence>MPAPRPARQPGSPAPFFDAAAGRGLLAAEAGAMARALAAMPALPWLWVGAGGAPLPALDRPRGVLLHSAGSATAGETRYAGDLHCALPWPIASDSIGMVLVQHAAEESFDAQRLLDECARVLVPGGTLWLSVLNPFSPYRGRWWRRGLHVRGLGAWQARLRRSGLVADSLSVQWLGPYWRVDRHDSGVAAMDRLRAGVAITVTKRVHAAVPRQPLRRLRLATQRGIVVDPTRDQAWSTRREMSR</sequence>
<dbReference type="Gene3D" id="3.40.50.150">
    <property type="entry name" value="Vaccinia Virus protein VP39"/>
    <property type="match status" value="1"/>
</dbReference>
<keyword evidence="3" id="KW-1185">Reference proteome</keyword>
<keyword evidence="2" id="KW-0489">Methyltransferase</keyword>
<dbReference type="InterPro" id="IPR029063">
    <property type="entry name" value="SAM-dependent_MTases_sf"/>
</dbReference>
<feature type="domain" description="Methyltransferase type 11" evidence="1">
    <location>
        <begin position="90"/>
        <end position="129"/>
    </location>
</feature>
<reference evidence="2 3" key="1">
    <citation type="submission" date="2021-09" db="EMBL/GenBank/DDBJ databases">
        <title>Lysobacter sp. 13A isolated from the river sediment.</title>
        <authorList>
            <person name="Liu H."/>
            <person name="Li S."/>
            <person name="Mao S."/>
        </authorList>
    </citation>
    <scope>NUCLEOTIDE SEQUENCE [LARGE SCALE GENOMIC DNA]</scope>
    <source>
        <strain evidence="2 3">13A</strain>
    </source>
</reference>
<dbReference type="EMBL" id="JAINZW010000002">
    <property type="protein sequence ID" value="MBZ4038677.1"/>
    <property type="molecule type" value="Genomic_DNA"/>
</dbReference>
<dbReference type="Proteomes" id="UP001430954">
    <property type="component" value="Unassembled WGS sequence"/>
</dbReference>
<organism evidence="2 3">
    <name type="scientific">Novilysobacter selenitireducens</name>
    <dbReference type="NCBI Taxonomy" id="2872639"/>
    <lineage>
        <taxon>Bacteria</taxon>
        <taxon>Pseudomonadati</taxon>
        <taxon>Pseudomonadota</taxon>
        <taxon>Gammaproteobacteria</taxon>
        <taxon>Lysobacterales</taxon>
        <taxon>Lysobacteraceae</taxon>
        <taxon>Novilysobacter</taxon>
    </lineage>
</organism>
<dbReference type="GO" id="GO:0032259">
    <property type="term" value="P:methylation"/>
    <property type="evidence" value="ECO:0007669"/>
    <property type="project" value="UniProtKB-KW"/>
</dbReference>
<proteinExistence type="predicted"/>
<dbReference type="RefSeq" id="WP_223674892.1">
    <property type="nucleotide sequence ID" value="NZ_JAINZW010000002.1"/>
</dbReference>
<evidence type="ECO:0000259" key="1">
    <source>
        <dbReference type="Pfam" id="PF08241"/>
    </source>
</evidence>
<name>A0ABS7T474_9GAMM</name>